<dbReference type="PANTHER" id="PTHR35340:SF10">
    <property type="entry name" value="CYTOPLASMIC PROTEIN"/>
    <property type="match status" value="1"/>
</dbReference>
<organism evidence="3">
    <name type="scientific">bioreactor metagenome</name>
    <dbReference type="NCBI Taxonomy" id="1076179"/>
    <lineage>
        <taxon>unclassified sequences</taxon>
        <taxon>metagenomes</taxon>
        <taxon>ecological metagenomes</taxon>
    </lineage>
</organism>
<accession>A0A644X9J5</accession>
<keyword evidence="1" id="KW-0472">Membrane</keyword>
<reference evidence="3" key="1">
    <citation type="submission" date="2019-08" db="EMBL/GenBank/DDBJ databases">
        <authorList>
            <person name="Kucharzyk K."/>
            <person name="Murdoch R.W."/>
            <person name="Higgins S."/>
            <person name="Loffler F."/>
        </authorList>
    </citation>
    <scope>NUCLEOTIDE SEQUENCE</scope>
</reference>
<dbReference type="InterPro" id="IPR035391">
    <property type="entry name" value="Arylsulfotran_N"/>
</dbReference>
<dbReference type="GO" id="GO:0047686">
    <property type="term" value="F:arylsulfate sulfotransferase activity"/>
    <property type="evidence" value="ECO:0007669"/>
    <property type="project" value="UniProtKB-EC"/>
</dbReference>
<dbReference type="Pfam" id="PF17425">
    <property type="entry name" value="Arylsulfotran_N"/>
    <property type="match status" value="1"/>
</dbReference>
<sequence length="697" mass="77966">MKKWQKILIPVIVIVLLVLAALFVIRSGLLVRPTTQSLAADTEVPTYDILQVQADQEQQILSDYQAGTYTFAAPYIVQDPYEMNPLSALLIYEAAAPGEVEVTIQGDDAASTFTYVKTSKTSHFEVPIIGLYAGRENLITLKNGQGETKQLSITTEPLPVDFQHYTLEASLPEKMEPGVTLFTPCFEQTYTAILDANAQVRAYLTNKYMAHGTAMILASNGHMLSTGDEYKQIPYNMTSLWEFNWLGKVFKEIEVPNGVHHNITELANGDILAVSNNREMFTSGTREDVAVVIDRETGEVKKEYDFRNIVDEKRDPYTHFHPNIINMQNIDWMHMNGAILDSADNLLIVSSPIQSQVVAIDPDTSEIQWILGPHEGYEGTSAFLTKYLLTPVGEDFEWQWGQHDPTILPDFDNNPDTLDLLLFDNGQSRSFTQAGAISPENNYSRAVHYRIDLKAKTVEQLWEYGKECGAECYATYLGDADYLPQTGNVLVDFGGEIRKDGVAIDDIVGGVFGNEVTNSRVREVTQDKELVYSVKVTESKYTVTAETYQAERMPLYVDSAYDYNLGQIQGQRLGTLVYNSETDMVQAPNLYVGKIKANLSRIFVEEGRLVADGTITYDNKVYLLGRAFFILRSETKTYVFATSSSVNGRFFLSLDTSQLESGTYQISIVGVVREGNDQLNGVNHSGHTKTDYKITIP</sequence>
<dbReference type="Gene3D" id="2.60.40.3100">
    <property type="entry name" value="Arylsulphate sulphotransferase monomer, N-terminal domain"/>
    <property type="match status" value="1"/>
</dbReference>
<feature type="transmembrane region" description="Helical" evidence="1">
    <location>
        <begin position="7"/>
        <end position="25"/>
    </location>
</feature>
<keyword evidence="1" id="KW-1133">Transmembrane helix</keyword>
<name>A0A644X9J5_9ZZZZ</name>
<dbReference type="AlphaFoldDB" id="A0A644X9J5"/>
<protein>
    <submittedName>
        <fullName evidence="3">Arylsulfate sulfotransferase AssT</fullName>
        <ecNumber evidence="3">2.8.2.22</ecNumber>
    </submittedName>
</protein>
<keyword evidence="1" id="KW-0812">Transmembrane</keyword>
<dbReference type="PANTHER" id="PTHR35340">
    <property type="entry name" value="PQQ ENZYME REPEAT PROTEIN-RELATED"/>
    <property type="match status" value="1"/>
</dbReference>
<gene>
    <name evidence="3" type="primary">assT_3</name>
    <name evidence="3" type="ORF">SDC9_59196</name>
</gene>
<dbReference type="InterPro" id="IPR010262">
    <property type="entry name" value="Arylsulfotransferase_bact"/>
</dbReference>
<comment type="caution">
    <text evidence="3">The sequence shown here is derived from an EMBL/GenBank/DDBJ whole genome shotgun (WGS) entry which is preliminary data.</text>
</comment>
<proteinExistence type="predicted"/>
<evidence type="ECO:0000313" key="3">
    <source>
        <dbReference type="EMBL" id="MPM12842.1"/>
    </source>
</evidence>
<keyword evidence="3" id="KW-0808">Transferase</keyword>
<evidence type="ECO:0000256" key="1">
    <source>
        <dbReference type="SAM" id="Phobius"/>
    </source>
</evidence>
<dbReference type="Pfam" id="PF05935">
    <property type="entry name" value="Arylsulfotrans"/>
    <property type="match status" value="1"/>
</dbReference>
<dbReference type="InterPro" id="IPR011044">
    <property type="entry name" value="Quino_amine_DH_bsu"/>
</dbReference>
<dbReference type="SUPFAM" id="SSF50969">
    <property type="entry name" value="YVTN repeat-like/Quinoprotein amine dehydrogenase"/>
    <property type="match status" value="1"/>
</dbReference>
<evidence type="ECO:0000259" key="2">
    <source>
        <dbReference type="Pfam" id="PF17425"/>
    </source>
</evidence>
<feature type="domain" description="Arylsulfotransferase N-terminal" evidence="2">
    <location>
        <begin position="76"/>
        <end position="151"/>
    </location>
</feature>
<dbReference type="GO" id="GO:0004062">
    <property type="term" value="F:aryl sulfotransferase activity"/>
    <property type="evidence" value="ECO:0007669"/>
    <property type="project" value="InterPro"/>
</dbReference>
<dbReference type="EMBL" id="VSSQ01002029">
    <property type="protein sequence ID" value="MPM12842.1"/>
    <property type="molecule type" value="Genomic_DNA"/>
</dbReference>
<dbReference type="InterPro" id="IPR038477">
    <property type="entry name" value="ASST_N_sf"/>
</dbReference>
<dbReference type="EC" id="2.8.2.22" evidence="3"/>
<dbReference type="InterPro" id="IPR053143">
    <property type="entry name" value="Arylsulfate_ST"/>
</dbReference>